<sequence length="90" mass="9902">MDFSVLLLLGVSMLGIAILTTLNSIRRVPPQLNESAVTQNEFSTIKRGYAYTVDMGDSLLIVAVIDKNNGSEIMLAHEDLLEVRNIADRP</sequence>
<evidence type="ECO:0000313" key="2">
    <source>
        <dbReference type="EMBL" id="HGN36077.1"/>
    </source>
</evidence>
<protein>
    <submittedName>
        <fullName evidence="2">Uncharacterized protein</fullName>
    </submittedName>
</protein>
<keyword evidence="1" id="KW-0472">Membrane</keyword>
<organism evidence="2">
    <name type="scientific">Ignisphaera aggregans</name>
    <dbReference type="NCBI Taxonomy" id="334771"/>
    <lineage>
        <taxon>Archaea</taxon>
        <taxon>Thermoproteota</taxon>
        <taxon>Thermoprotei</taxon>
        <taxon>Desulfurococcales</taxon>
        <taxon>Desulfurococcaceae</taxon>
        <taxon>Ignisphaera</taxon>
    </lineage>
</organism>
<keyword evidence="1" id="KW-1133">Transmembrane helix</keyword>
<gene>
    <name evidence="2" type="ORF">ENT87_00785</name>
    <name evidence="3" type="ORF">ENU30_08475</name>
</gene>
<feature type="transmembrane region" description="Helical" evidence="1">
    <location>
        <begin position="6"/>
        <end position="25"/>
    </location>
</feature>
<dbReference type="EMBL" id="DTBZ01000156">
    <property type="protein sequence ID" value="HGQ18987.1"/>
    <property type="molecule type" value="Genomic_DNA"/>
</dbReference>
<dbReference type="EMBL" id="DTAI01000026">
    <property type="protein sequence ID" value="HGN36077.1"/>
    <property type="molecule type" value="Genomic_DNA"/>
</dbReference>
<reference evidence="2" key="1">
    <citation type="journal article" date="2020" name="mSystems">
        <title>Genome- and Community-Level Interaction Insights into Carbon Utilization and Element Cycling Functions of Hydrothermarchaeota in Hydrothermal Sediment.</title>
        <authorList>
            <person name="Zhou Z."/>
            <person name="Liu Y."/>
            <person name="Xu W."/>
            <person name="Pan J."/>
            <person name="Luo Z.H."/>
            <person name="Li M."/>
        </authorList>
    </citation>
    <scope>NUCLEOTIDE SEQUENCE [LARGE SCALE GENOMIC DNA]</scope>
    <source>
        <strain evidence="2">SpSt-618</strain>
        <strain evidence="3">SpSt-657</strain>
    </source>
</reference>
<comment type="caution">
    <text evidence="2">The sequence shown here is derived from an EMBL/GenBank/DDBJ whole genome shotgun (WGS) entry which is preliminary data.</text>
</comment>
<evidence type="ECO:0000313" key="3">
    <source>
        <dbReference type="EMBL" id="HGQ18987.1"/>
    </source>
</evidence>
<accession>A0A7J3I637</accession>
<proteinExistence type="predicted"/>
<dbReference type="AlphaFoldDB" id="A0A7J3I637"/>
<name>A0A7J3I637_9CREN</name>
<keyword evidence="1" id="KW-0812">Transmembrane</keyword>
<evidence type="ECO:0000256" key="1">
    <source>
        <dbReference type="SAM" id="Phobius"/>
    </source>
</evidence>